<organism evidence="1 2">
    <name type="scientific">Dyella jejuensis</name>
    <dbReference type="NCBI Taxonomy" id="1432009"/>
    <lineage>
        <taxon>Bacteria</taxon>
        <taxon>Pseudomonadati</taxon>
        <taxon>Pseudomonadota</taxon>
        <taxon>Gammaproteobacteria</taxon>
        <taxon>Lysobacterales</taxon>
        <taxon>Rhodanobacteraceae</taxon>
        <taxon>Dyella</taxon>
    </lineage>
</organism>
<evidence type="ECO:0000313" key="1">
    <source>
        <dbReference type="EMBL" id="MFK2898918.1"/>
    </source>
</evidence>
<name>A0ABW8JCV9_9GAMM</name>
<protein>
    <submittedName>
        <fullName evidence="1">Uncharacterized protein</fullName>
    </submittedName>
</protein>
<reference evidence="1 2" key="1">
    <citation type="submission" date="2020-10" db="EMBL/GenBank/DDBJ databases">
        <title>Phylogeny of dyella-like bacteria.</title>
        <authorList>
            <person name="Fu J."/>
        </authorList>
    </citation>
    <scope>NUCLEOTIDE SEQUENCE [LARGE SCALE GENOMIC DNA]</scope>
    <source>
        <strain evidence="1 2">JP1</strain>
    </source>
</reference>
<dbReference type="Proteomes" id="UP001620461">
    <property type="component" value="Unassembled WGS sequence"/>
</dbReference>
<dbReference type="RefSeq" id="WP_404544087.1">
    <property type="nucleotide sequence ID" value="NZ_JADIKJ010000001.1"/>
</dbReference>
<sequence length="52" mass="5710">MRLLQISPDVIDAALSDSQSGDPLYLIGRIIERINRPCAAMKKPIGRASVKM</sequence>
<comment type="caution">
    <text evidence="1">The sequence shown here is derived from an EMBL/GenBank/DDBJ whole genome shotgun (WGS) entry which is preliminary data.</text>
</comment>
<keyword evidence="2" id="KW-1185">Reference proteome</keyword>
<gene>
    <name evidence="1" type="ORF">ISP15_01030</name>
</gene>
<evidence type="ECO:0000313" key="2">
    <source>
        <dbReference type="Proteomes" id="UP001620461"/>
    </source>
</evidence>
<proteinExistence type="predicted"/>
<dbReference type="EMBL" id="JADIKJ010000001">
    <property type="protein sequence ID" value="MFK2898918.1"/>
    <property type="molecule type" value="Genomic_DNA"/>
</dbReference>
<accession>A0ABW8JCV9</accession>